<evidence type="ECO:0000313" key="5">
    <source>
        <dbReference type="EMBL" id="MCK9800779.1"/>
    </source>
</evidence>
<dbReference type="AlphaFoldDB" id="A0A9X1YZF1"/>
<dbReference type="InterPro" id="IPR002347">
    <property type="entry name" value="SDR_fam"/>
</dbReference>
<organism evidence="5 6">
    <name type="scientific">Pseudomonas morbosilactucae</name>
    <dbReference type="NCBI Taxonomy" id="2938197"/>
    <lineage>
        <taxon>Bacteria</taxon>
        <taxon>Pseudomonadati</taxon>
        <taxon>Pseudomonadota</taxon>
        <taxon>Gammaproteobacteria</taxon>
        <taxon>Pseudomonadales</taxon>
        <taxon>Pseudomonadaceae</taxon>
        <taxon>Pseudomonas</taxon>
    </lineage>
</organism>
<dbReference type="PANTHER" id="PTHR42760">
    <property type="entry name" value="SHORT-CHAIN DEHYDROGENASES/REDUCTASES FAMILY MEMBER"/>
    <property type="match status" value="1"/>
</dbReference>
<feature type="domain" description="Ketoreductase" evidence="4">
    <location>
        <begin position="13"/>
        <end position="218"/>
    </location>
</feature>
<dbReference type="Gene3D" id="3.40.50.720">
    <property type="entry name" value="NAD(P)-binding Rossmann-like Domain"/>
    <property type="match status" value="1"/>
</dbReference>
<name>A0A9X1YZF1_9PSED</name>
<gene>
    <name evidence="5" type="ORF">M1B34_24640</name>
</gene>
<dbReference type="PROSITE" id="PS00061">
    <property type="entry name" value="ADH_SHORT"/>
    <property type="match status" value="1"/>
</dbReference>
<accession>A0A9X1YZF1</accession>
<dbReference type="FunFam" id="3.40.50.720:FF:000084">
    <property type="entry name" value="Short-chain dehydrogenase reductase"/>
    <property type="match status" value="1"/>
</dbReference>
<dbReference type="GO" id="GO:0016616">
    <property type="term" value="F:oxidoreductase activity, acting on the CH-OH group of donors, NAD or NADP as acceptor"/>
    <property type="evidence" value="ECO:0007669"/>
    <property type="project" value="UniProtKB-ARBA"/>
</dbReference>
<keyword evidence="2" id="KW-0560">Oxidoreductase</keyword>
<comment type="caution">
    <text evidence="5">The sequence shown here is derived from an EMBL/GenBank/DDBJ whole genome shotgun (WGS) entry which is preliminary data.</text>
</comment>
<evidence type="ECO:0000256" key="2">
    <source>
        <dbReference type="ARBA" id="ARBA00023002"/>
    </source>
</evidence>
<dbReference type="SMART" id="SM00822">
    <property type="entry name" value="PKS_KR"/>
    <property type="match status" value="1"/>
</dbReference>
<dbReference type="GO" id="GO:0006633">
    <property type="term" value="P:fatty acid biosynthetic process"/>
    <property type="evidence" value="ECO:0007669"/>
    <property type="project" value="TreeGrafter"/>
</dbReference>
<evidence type="ECO:0000259" key="4">
    <source>
        <dbReference type="SMART" id="SM00822"/>
    </source>
</evidence>
<comment type="similarity">
    <text evidence="1">Belongs to the short-chain dehydrogenases/reductases (SDR) family.</text>
</comment>
<dbReference type="CDD" id="cd05233">
    <property type="entry name" value="SDR_c"/>
    <property type="match status" value="1"/>
</dbReference>
<evidence type="ECO:0000313" key="6">
    <source>
        <dbReference type="Proteomes" id="UP001155059"/>
    </source>
</evidence>
<dbReference type="NCBIfam" id="NF004847">
    <property type="entry name" value="PRK06198.1"/>
    <property type="match status" value="1"/>
</dbReference>
<dbReference type="PRINTS" id="PR00081">
    <property type="entry name" value="GDHRDH"/>
</dbReference>
<dbReference type="InterPro" id="IPR057326">
    <property type="entry name" value="KR_dom"/>
</dbReference>
<reference evidence="5 6" key="1">
    <citation type="journal article" date="2022" name="Int. J. Syst. Evol. Microbiol.">
        <title>Pseudomonas aegrilactucae sp. nov. and Pseudomonas morbosilactucae sp. nov., pathogens causing bacterial rot of lettuce in Japan.</title>
        <authorList>
            <person name="Sawada H."/>
            <person name="Fujikawa T."/>
            <person name="Satou M."/>
        </authorList>
    </citation>
    <scope>NUCLEOTIDE SEQUENCE [LARGE SCALE GENOMIC DNA]</scope>
    <source>
        <strain evidence="5 6">MAFF 302030</strain>
    </source>
</reference>
<dbReference type="SUPFAM" id="SSF51735">
    <property type="entry name" value="NAD(P)-binding Rossmann-fold domains"/>
    <property type="match status" value="1"/>
</dbReference>
<feature type="region of interest" description="Disordered" evidence="3">
    <location>
        <begin position="264"/>
        <end position="284"/>
    </location>
</feature>
<protein>
    <submittedName>
        <fullName evidence="5">SDR family oxidoreductase</fullName>
    </submittedName>
</protein>
<dbReference type="GO" id="GO:0048038">
    <property type="term" value="F:quinone binding"/>
    <property type="evidence" value="ECO:0007669"/>
    <property type="project" value="TreeGrafter"/>
</dbReference>
<sequence>MSDTEFATAFSGQFFIVTGSTQGLGAAVAHTLARRGAAGLIICGRSRDKGQEQVRQLAQLDCQAFFVEADMEQVADCRRVIDAARSHFGTLHGLVNCAGMSDRGTILDTSPELFDRLFAVNVRAPFFLIQEAIKLMISQGVEGSIVNIQSVTGHGGQSFLCAYAASKGALAILTKNVAFSALRNRIRVNGLNIGWMDTPHEDEIQRQYHGAEDGWLETTEQAQPFGRLLKPREVAQSVAFLLSRESGMMTGAVIDLEQGVIGCGDSSTPRPDAPLSLAEPGARP</sequence>
<evidence type="ECO:0000256" key="3">
    <source>
        <dbReference type="SAM" id="MobiDB-lite"/>
    </source>
</evidence>
<dbReference type="EMBL" id="JALQCW010000070">
    <property type="protein sequence ID" value="MCK9800779.1"/>
    <property type="molecule type" value="Genomic_DNA"/>
</dbReference>
<dbReference type="Proteomes" id="UP001155059">
    <property type="component" value="Unassembled WGS sequence"/>
</dbReference>
<dbReference type="Pfam" id="PF13561">
    <property type="entry name" value="adh_short_C2"/>
    <property type="match status" value="1"/>
</dbReference>
<dbReference type="InterPro" id="IPR020904">
    <property type="entry name" value="Sc_DH/Rdtase_CS"/>
</dbReference>
<dbReference type="RefSeq" id="WP_268266465.1">
    <property type="nucleotide sequence ID" value="NZ_JALQCW010000070.1"/>
</dbReference>
<reference evidence="5 6" key="2">
    <citation type="journal article" date="2023" name="Plant Pathol.">
        <title>Dismantling and reorganizing Pseudomonas marginalis sensu#lato.</title>
        <authorList>
            <person name="Sawada H."/>
            <person name="Fujikawa T."/>
            <person name="Satou M."/>
        </authorList>
    </citation>
    <scope>NUCLEOTIDE SEQUENCE [LARGE SCALE GENOMIC DNA]</scope>
    <source>
        <strain evidence="5 6">MAFF 302030</strain>
    </source>
</reference>
<dbReference type="InterPro" id="IPR036291">
    <property type="entry name" value="NAD(P)-bd_dom_sf"/>
</dbReference>
<dbReference type="PANTHER" id="PTHR42760:SF133">
    <property type="entry name" value="3-OXOACYL-[ACYL-CARRIER-PROTEIN] REDUCTASE"/>
    <property type="match status" value="1"/>
</dbReference>
<proteinExistence type="inferred from homology"/>
<evidence type="ECO:0000256" key="1">
    <source>
        <dbReference type="ARBA" id="ARBA00006484"/>
    </source>
</evidence>
<dbReference type="PRINTS" id="PR00080">
    <property type="entry name" value="SDRFAMILY"/>
</dbReference>